<dbReference type="Proteomes" id="UP000194225">
    <property type="component" value="Unassembled WGS sequence"/>
</dbReference>
<dbReference type="InterPro" id="IPR001387">
    <property type="entry name" value="Cro/C1-type_HTH"/>
</dbReference>
<evidence type="ECO:0000313" key="3">
    <source>
        <dbReference type="EMBL" id="OSY48034.1"/>
    </source>
</evidence>
<proteinExistence type="predicted"/>
<name>A0ABX3Y4I1_STRPT</name>
<keyword evidence="4" id="KW-1185">Reference proteome</keyword>
<dbReference type="Gene3D" id="1.25.40.10">
    <property type="entry name" value="Tetratricopeptide repeat domain"/>
    <property type="match status" value="1"/>
</dbReference>
<dbReference type="SUPFAM" id="SSF47413">
    <property type="entry name" value="lambda repressor-like DNA-binding domains"/>
    <property type="match status" value="1"/>
</dbReference>
<evidence type="ECO:0000256" key="1">
    <source>
        <dbReference type="SAM" id="MobiDB-lite"/>
    </source>
</evidence>
<dbReference type="PROSITE" id="PS50943">
    <property type="entry name" value="HTH_CROC1"/>
    <property type="match status" value="1"/>
</dbReference>
<protein>
    <submittedName>
        <fullName evidence="3">Sporulation protein</fullName>
    </submittedName>
</protein>
<dbReference type="InterPro" id="IPR011990">
    <property type="entry name" value="TPR-like_helical_dom_sf"/>
</dbReference>
<gene>
    <name evidence="3" type="ORF">BG653_00668</name>
</gene>
<organism evidence="3 4">
    <name type="scientific">Streptomyces platensis</name>
    <dbReference type="NCBI Taxonomy" id="58346"/>
    <lineage>
        <taxon>Bacteria</taxon>
        <taxon>Bacillati</taxon>
        <taxon>Actinomycetota</taxon>
        <taxon>Actinomycetes</taxon>
        <taxon>Kitasatosporales</taxon>
        <taxon>Streptomycetaceae</taxon>
        <taxon>Streptomyces</taxon>
    </lineage>
</organism>
<feature type="region of interest" description="Disordered" evidence="1">
    <location>
        <begin position="1"/>
        <end position="44"/>
    </location>
</feature>
<evidence type="ECO:0000313" key="4">
    <source>
        <dbReference type="Proteomes" id="UP000194225"/>
    </source>
</evidence>
<dbReference type="SMART" id="SM00530">
    <property type="entry name" value="HTH_XRE"/>
    <property type="match status" value="1"/>
</dbReference>
<comment type="caution">
    <text evidence="3">The sequence shown here is derived from an EMBL/GenBank/DDBJ whole genome shotgun (WGS) entry which is preliminary data.</text>
</comment>
<evidence type="ECO:0000259" key="2">
    <source>
        <dbReference type="PROSITE" id="PS50943"/>
    </source>
</evidence>
<feature type="compositionally biased region" description="Polar residues" evidence="1">
    <location>
        <begin position="30"/>
        <end position="44"/>
    </location>
</feature>
<accession>A0ABX3Y4I1</accession>
<feature type="domain" description="HTH cro/C1-type" evidence="2">
    <location>
        <begin position="94"/>
        <end position="161"/>
    </location>
</feature>
<dbReference type="EMBL" id="MIGA01000002">
    <property type="protein sequence ID" value="OSY48034.1"/>
    <property type="molecule type" value="Genomic_DNA"/>
</dbReference>
<sequence length="495" mass="53582">MTALQLRTVNERSSRRADSLSRSQDWHTSHPLTATGSSAGPADLTTTGARSAAAISLAITASIPAPVCFRSSLRVCLCVGQTGVMTGETIQAMIRRLRKARGWSQERLAEKANEVARDLPTLGLNASLSRQDVYRWEAAKRKPREWLPVLAIVLGVSREELEAATAVEETTALPETRTVDDFLRPGDPFAPLVDGPGRRIGRSTVTDLADRVHGLRLADDVVYGRDLIGRARRDLRSSVDLYRMTTHTEAVGQGLLRAIAELAQIVGWVASDAGEYAEAEKVYRLGLSAARKAGDGTLAGQLLGTLAYQVANQGDPREAVAMAVAAVDAAGPDAPSRARALFLDRVAWAHTRAGCPQEAIQALGKAHEALTDEHGADEPDWTYWVSVEELEVMDARVYTELHRPLRAVPLLSEVLDRYDATHARELALYLSWLAVAYADANEPEEAAATAERMLALSTGGASERTAERTRVVLESLKPFRKVPEVAALLGEYPAA</sequence>
<dbReference type="Gene3D" id="1.10.260.40">
    <property type="entry name" value="lambda repressor-like DNA-binding domains"/>
    <property type="match status" value="1"/>
</dbReference>
<dbReference type="InterPro" id="IPR010982">
    <property type="entry name" value="Lambda_DNA-bd_dom_sf"/>
</dbReference>
<dbReference type="SUPFAM" id="SSF48452">
    <property type="entry name" value="TPR-like"/>
    <property type="match status" value="1"/>
</dbReference>
<feature type="compositionally biased region" description="Basic and acidic residues" evidence="1">
    <location>
        <begin position="9"/>
        <end position="28"/>
    </location>
</feature>
<dbReference type="CDD" id="cd00093">
    <property type="entry name" value="HTH_XRE"/>
    <property type="match status" value="1"/>
</dbReference>
<reference evidence="3 4" key="1">
    <citation type="submission" date="2016-09" db="EMBL/GenBank/DDBJ databases">
        <title>Streptomyces platensis DSM40041, a candidate organism with high potential of specific P450 cytochromes.</title>
        <authorList>
            <person name="Grumaz C."/>
            <person name="Vainshtein Y."/>
            <person name="Kirstahler P."/>
            <person name="Sohn K."/>
        </authorList>
    </citation>
    <scope>NUCLEOTIDE SEQUENCE [LARGE SCALE GENOMIC DNA]</scope>
    <source>
        <strain evidence="3 4">DSM 40041</strain>
    </source>
</reference>